<comment type="caution">
    <text evidence="6">The sequence shown here is derived from an EMBL/GenBank/DDBJ whole genome shotgun (WGS) entry which is preliminary data.</text>
</comment>
<dbReference type="InterPro" id="IPR036188">
    <property type="entry name" value="FAD/NAD-bd_sf"/>
</dbReference>
<proteinExistence type="predicted"/>
<accession>A0A074MX38</accession>
<dbReference type="AlphaFoldDB" id="A0A074MX38"/>
<keyword evidence="4" id="KW-0560">Oxidoreductase</keyword>
<dbReference type="PANTHER" id="PTHR42913">
    <property type="entry name" value="APOPTOSIS-INDUCING FACTOR 1"/>
    <property type="match status" value="1"/>
</dbReference>
<evidence type="ECO:0000256" key="2">
    <source>
        <dbReference type="ARBA" id="ARBA00022630"/>
    </source>
</evidence>
<evidence type="ECO:0000256" key="3">
    <source>
        <dbReference type="ARBA" id="ARBA00022827"/>
    </source>
</evidence>
<dbReference type="GO" id="GO:0019646">
    <property type="term" value="P:aerobic electron transport chain"/>
    <property type="evidence" value="ECO:0007669"/>
    <property type="project" value="TreeGrafter"/>
</dbReference>
<feature type="domain" description="FAD/NAD(P)-binding" evidence="5">
    <location>
        <begin position="8"/>
        <end position="283"/>
    </location>
</feature>
<comment type="cofactor">
    <cofactor evidence="1">
        <name>FAD</name>
        <dbReference type="ChEBI" id="CHEBI:57692"/>
    </cofactor>
</comment>
<keyword evidence="2" id="KW-0285">Flavoprotein</keyword>
<dbReference type="PRINTS" id="PR00368">
    <property type="entry name" value="FADPNR"/>
</dbReference>
<reference evidence="6 7" key="1">
    <citation type="submission" date="2014-04" db="EMBL/GenBank/DDBJ databases">
        <title>A comprehensive comparison of genomes of Erythrobacter spp. strains.</title>
        <authorList>
            <person name="Zheng Q."/>
        </authorList>
    </citation>
    <scope>NUCLEOTIDE SEQUENCE [LARGE SCALE GENOMIC DNA]</scope>
    <source>
        <strain evidence="6 7">DSM 6997</strain>
    </source>
</reference>
<organism evidence="6 7">
    <name type="scientific">Erythrobacter longus</name>
    <dbReference type="NCBI Taxonomy" id="1044"/>
    <lineage>
        <taxon>Bacteria</taxon>
        <taxon>Pseudomonadati</taxon>
        <taxon>Pseudomonadota</taxon>
        <taxon>Alphaproteobacteria</taxon>
        <taxon>Sphingomonadales</taxon>
        <taxon>Erythrobacteraceae</taxon>
        <taxon>Erythrobacter/Porphyrobacter group</taxon>
        <taxon>Erythrobacter</taxon>
    </lineage>
</organism>
<dbReference type="Proteomes" id="UP000027647">
    <property type="component" value="Unassembled WGS sequence"/>
</dbReference>
<gene>
    <name evidence="6" type="ORF">EH31_08575</name>
</gene>
<keyword evidence="7" id="KW-1185">Reference proteome</keyword>
<dbReference type="Pfam" id="PF07992">
    <property type="entry name" value="Pyr_redox_2"/>
    <property type="match status" value="1"/>
</dbReference>
<keyword evidence="3" id="KW-0274">FAD</keyword>
<dbReference type="PANTHER" id="PTHR42913:SF9">
    <property type="entry name" value="SLR1591 PROTEIN"/>
    <property type="match status" value="1"/>
</dbReference>
<dbReference type="OrthoDB" id="9781621at2"/>
<dbReference type="GO" id="GO:0003955">
    <property type="term" value="F:NAD(P)H dehydrogenase (quinone) activity"/>
    <property type="evidence" value="ECO:0007669"/>
    <property type="project" value="TreeGrafter"/>
</dbReference>
<protein>
    <submittedName>
        <fullName evidence="6">NADH dehydrogenase</fullName>
    </submittedName>
</protein>
<evidence type="ECO:0000256" key="1">
    <source>
        <dbReference type="ARBA" id="ARBA00001974"/>
    </source>
</evidence>
<dbReference type="eggNOG" id="COG1252">
    <property type="taxonomic scope" value="Bacteria"/>
</dbReference>
<name>A0A074MX38_ERYLO</name>
<dbReference type="EMBL" id="JMIW01000003">
    <property type="protein sequence ID" value="KEO90137.1"/>
    <property type="molecule type" value="Genomic_DNA"/>
</dbReference>
<evidence type="ECO:0000313" key="7">
    <source>
        <dbReference type="Proteomes" id="UP000027647"/>
    </source>
</evidence>
<dbReference type="STRING" id="1044.EH31_08575"/>
<evidence type="ECO:0000256" key="4">
    <source>
        <dbReference type="ARBA" id="ARBA00023002"/>
    </source>
</evidence>
<evidence type="ECO:0000313" key="6">
    <source>
        <dbReference type="EMBL" id="KEO90137.1"/>
    </source>
</evidence>
<dbReference type="Gene3D" id="3.50.50.100">
    <property type="match status" value="1"/>
</dbReference>
<dbReference type="InterPro" id="IPR051169">
    <property type="entry name" value="NADH-Q_oxidoreductase"/>
</dbReference>
<dbReference type="InterPro" id="IPR023753">
    <property type="entry name" value="FAD/NAD-binding_dom"/>
</dbReference>
<sequence>MEQHAQHMMLVGGGHAHVAVLADWIANGLPAARATLLTPHRHLRYSGVVPGWIAGQYQREDGLVDLAALAKRAGVQFLLGRCTGIDPEARWVKTGGGQVLEYDVASFDTGGVGRAHNVLGKDKRLIDVRPIDRFVERLETAEKAGDIAVVGGGAAGVEIAFAMRNRAGTKDAKVTLIAGDDGLLPSFSAGVRRKVSRELAAQGIAVLNENARLSEGELVTTSGSCVPADIIVASLGSGAPDWPKAGGLATDSQGFIAVDQHQRSTSHPDVFAVGDVASRQDRHVAHSGVHAVMAGPHLARNLRDAVQGREVGSVYRPRPVSLYLLSTGNGRAILSYGPLSAQGAWVAKLKHAIDKRWISQYASLCR</sequence>
<evidence type="ECO:0000259" key="5">
    <source>
        <dbReference type="Pfam" id="PF07992"/>
    </source>
</evidence>
<dbReference type="SUPFAM" id="SSF51905">
    <property type="entry name" value="FAD/NAD(P)-binding domain"/>
    <property type="match status" value="2"/>
</dbReference>